<dbReference type="Pfam" id="PF00672">
    <property type="entry name" value="HAMP"/>
    <property type="match status" value="1"/>
</dbReference>
<evidence type="ECO:0000256" key="3">
    <source>
        <dbReference type="ARBA" id="ARBA00012438"/>
    </source>
</evidence>
<name>A0A3N0GUX7_9ACTN</name>
<gene>
    <name evidence="14" type="ORF">EFL26_05705</name>
</gene>
<evidence type="ECO:0000256" key="10">
    <source>
        <dbReference type="ARBA" id="ARBA00023136"/>
    </source>
</evidence>
<keyword evidence="4" id="KW-0597">Phosphoprotein</keyword>
<keyword evidence="5" id="KW-0808">Transferase</keyword>
<keyword evidence="10 11" id="KW-0472">Membrane</keyword>
<protein>
    <recommendedName>
        <fullName evidence="3">histidine kinase</fullName>
        <ecNumber evidence="3">2.7.13.3</ecNumber>
    </recommendedName>
</protein>
<dbReference type="InterPro" id="IPR003661">
    <property type="entry name" value="HisK_dim/P_dom"/>
</dbReference>
<dbReference type="PROSITE" id="PS50885">
    <property type="entry name" value="HAMP"/>
    <property type="match status" value="1"/>
</dbReference>
<dbReference type="CDD" id="cd00082">
    <property type="entry name" value="HisKA"/>
    <property type="match status" value="1"/>
</dbReference>
<dbReference type="SUPFAM" id="SSF47384">
    <property type="entry name" value="Homodimeric domain of signal transducing histidine kinase"/>
    <property type="match status" value="1"/>
</dbReference>
<dbReference type="PANTHER" id="PTHR45436:SF5">
    <property type="entry name" value="SENSOR HISTIDINE KINASE TRCS"/>
    <property type="match status" value="1"/>
</dbReference>
<dbReference type="InterPro" id="IPR004358">
    <property type="entry name" value="Sig_transdc_His_kin-like_C"/>
</dbReference>
<dbReference type="AlphaFoldDB" id="A0A3N0GUX7"/>
<feature type="domain" description="HAMP" evidence="13">
    <location>
        <begin position="189"/>
        <end position="242"/>
    </location>
</feature>
<keyword evidence="8 11" id="KW-1133">Transmembrane helix</keyword>
<dbReference type="PRINTS" id="PR00344">
    <property type="entry name" value="BCTRLSENSOR"/>
</dbReference>
<evidence type="ECO:0000313" key="14">
    <source>
        <dbReference type="EMBL" id="RNM16255.1"/>
    </source>
</evidence>
<accession>A0A3N0GUX7</accession>
<dbReference type="EMBL" id="RJSF01000011">
    <property type="protein sequence ID" value="RNM16255.1"/>
    <property type="molecule type" value="Genomic_DNA"/>
</dbReference>
<keyword evidence="6 11" id="KW-0812">Transmembrane</keyword>
<dbReference type="Gene3D" id="1.10.287.130">
    <property type="match status" value="1"/>
</dbReference>
<dbReference type="SMART" id="SM00304">
    <property type="entry name" value="HAMP"/>
    <property type="match status" value="1"/>
</dbReference>
<keyword evidence="9" id="KW-0902">Two-component regulatory system</keyword>
<evidence type="ECO:0000256" key="5">
    <source>
        <dbReference type="ARBA" id="ARBA00022679"/>
    </source>
</evidence>
<dbReference type="PANTHER" id="PTHR45436">
    <property type="entry name" value="SENSOR HISTIDINE KINASE YKOH"/>
    <property type="match status" value="1"/>
</dbReference>
<dbReference type="InterPro" id="IPR036097">
    <property type="entry name" value="HisK_dim/P_sf"/>
</dbReference>
<dbReference type="Gene3D" id="3.30.565.10">
    <property type="entry name" value="Histidine kinase-like ATPase, C-terminal domain"/>
    <property type="match status" value="1"/>
</dbReference>
<keyword evidence="7 14" id="KW-0418">Kinase</keyword>
<dbReference type="Pfam" id="PF00512">
    <property type="entry name" value="HisKA"/>
    <property type="match status" value="1"/>
</dbReference>
<dbReference type="GO" id="GO:0000155">
    <property type="term" value="F:phosphorelay sensor kinase activity"/>
    <property type="evidence" value="ECO:0007669"/>
    <property type="project" value="InterPro"/>
</dbReference>
<dbReference type="PROSITE" id="PS50109">
    <property type="entry name" value="HIS_KIN"/>
    <property type="match status" value="1"/>
</dbReference>
<dbReference type="InterPro" id="IPR003660">
    <property type="entry name" value="HAMP_dom"/>
</dbReference>
<dbReference type="InterPro" id="IPR036890">
    <property type="entry name" value="HATPase_C_sf"/>
</dbReference>
<evidence type="ECO:0000256" key="11">
    <source>
        <dbReference type="SAM" id="Phobius"/>
    </source>
</evidence>
<comment type="caution">
    <text evidence="14">The sequence shown here is derived from an EMBL/GenBank/DDBJ whole genome shotgun (WGS) entry which is preliminary data.</text>
</comment>
<evidence type="ECO:0000259" key="13">
    <source>
        <dbReference type="PROSITE" id="PS50885"/>
    </source>
</evidence>
<dbReference type="SUPFAM" id="SSF158472">
    <property type="entry name" value="HAMP domain-like"/>
    <property type="match status" value="1"/>
</dbReference>
<dbReference type="SMART" id="SM00387">
    <property type="entry name" value="HATPase_c"/>
    <property type="match status" value="1"/>
</dbReference>
<proteinExistence type="predicted"/>
<reference evidence="14 15" key="1">
    <citation type="submission" date="2018-11" db="EMBL/GenBank/DDBJ databases">
        <authorList>
            <person name="Li F."/>
        </authorList>
    </citation>
    <scope>NUCLEOTIDE SEQUENCE [LARGE SCALE GENOMIC DNA]</scope>
    <source>
        <strain evidence="14 15">Gsoil 818</strain>
    </source>
</reference>
<comment type="subcellular location">
    <subcellularLocation>
        <location evidence="2">Cell membrane</location>
    </subcellularLocation>
</comment>
<dbReference type="SMART" id="SM00388">
    <property type="entry name" value="HisKA"/>
    <property type="match status" value="1"/>
</dbReference>
<evidence type="ECO:0000256" key="4">
    <source>
        <dbReference type="ARBA" id="ARBA00022553"/>
    </source>
</evidence>
<organism evidence="14 15">
    <name type="scientific">Nocardioides pocheonensis</name>
    <dbReference type="NCBI Taxonomy" id="661485"/>
    <lineage>
        <taxon>Bacteria</taxon>
        <taxon>Bacillati</taxon>
        <taxon>Actinomycetota</taxon>
        <taxon>Actinomycetes</taxon>
        <taxon>Propionibacteriales</taxon>
        <taxon>Nocardioidaceae</taxon>
        <taxon>Nocardioides</taxon>
    </lineage>
</organism>
<evidence type="ECO:0000256" key="1">
    <source>
        <dbReference type="ARBA" id="ARBA00000085"/>
    </source>
</evidence>
<dbReference type="EC" id="2.7.13.3" evidence="3"/>
<dbReference type="InterPro" id="IPR050428">
    <property type="entry name" value="TCS_sensor_his_kinase"/>
</dbReference>
<evidence type="ECO:0000256" key="2">
    <source>
        <dbReference type="ARBA" id="ARBA00004236"/>
    </source>
</evidence>
<dbReference type="SUPFAM" id="SSF55874">
    <property type="entry name" value="ATPase domain of HSP90 chaperone/DNA topoisomerase II/histidine kinase"/>
    <property type="match status" value="1"/>
</dbReference>
<dbReference type="InterPro" id="IPR003594">
    <property type="entry name" value="HATPase_dom"/>
</dbReference>
<dbReference type="InterPro" id="IPR005467">
    <property type="entry name" value="His_kinase_dom"/>
</dbReference>
<sequence>MNPRTSVTLMSGRTWWQRARTSVRVRITVLGSVFVLLVTAFGSVLIVAAITHSLSNSLIDSARLDAVAINAQLRRGVSPAEAATTGRNDVVVQLVGPDGTVVASDRPERLKVALRTTPGVTESAVVPGLADSFTLVARRATGDTGVALIIVGRSTEQRNETRAETAGVLATAVPLIVLALGLILWISVGRALRPVEVMRDEADRITVAQLRRRLQIPPGEDEIPRLARTLNEMLDRIDEGQRLQRQFVSDASHELRSPLAVIRQAAEIASAYPARVTSEELAADVLAESLRLEELVNALLLLARLEGGDDSAREVVDVDDLVLTEVARARARPGVKIDAHAVGAGQVRGSAVLLGQVVRNLLDNACRHADSVVSVSLAEEDGTVCLVVDDDGPGIPAADRARVFDRFVRLDDARARDEGGSGLGLAIVRKIVDSGGGSVQVTDSPAGGARFTVRLPAVAV</sequence>
<evidence type="ECO:0000259" key="12">
    <source>
        <dbReference type="PROSITE" id="PS50109"/>
    </source>
</evidence>
<evidence type="ECO:0000256" key="9">
    <source>
        <dbReference type="ARBA" id="ARBA00023012"/>
    </source>
</evidence>
<evidence type="ECO:0000256" key="6">
    <source>
        <dbReference type="ARBA" id="ARBA00022692"/>
    </source>
</evidence>
<dbReference type="GO" id="GO:0005886">
    <property type="term" value="C:plasma membrane"/>
    <property type="evidence" value="ECO:0007669"/>
    <property type="project" value="UniProtKB-SubCell"/>
</dbReference>
<feature type="transmembrane region" description="Helical" evidence="11">
    <location>
        <begin position="166"/>
        <end position="188"/>
    </location>
</feature>
<dbReference type="Gene3D" id="6.10.340.10">
    <property type="match status" value="1"/>
</dbReference>
<dbReference type="Proteomes" id="UP000279994">
    <property type="component" value="Unassembled WGS sequence"/>
</dbReference>
<dbReference type="CDD" id="cd06225">
    <property type="entry name" value="HAMP"/>
    <property type="match status" value="1"/>
</dbReference>
<evidence type="ECO:0000256" key="8">
    <source>
        <dbReference type="ARBA" id="ARBA00022989"/>
    </source>
</evidence>
<comment type="catalytic activity">
    <reaction evidence="1">
        <text>ATP + protein L-histidine = ADP + protein N-phospho-L-histidine.</text>
        <dbReference type="EC" id="2.7.13.3"/>
    </reaction>
</comment>
<evidence type="ECO:0000313" key="15">
    <source>
        <dbReference type="Proteomes" id="UP000279994"/>
    </source>
</evidence>
<feature type="domain" description="Histidine kinase" evidence="12">
    <location>
        <begin position="250"/>
        <end position="459"/>
    </location>
</feature>
<keyword evidence="15" id="KW-1185">Reference proteome</keyword>
<feature type="transmembrane region" description="Helical" evidence="11">
    <location>
        <begin position="27"/>
        <end position="50"/>
    </location>
</feature>
<dbReference type="Pfam" id="PF02518">
    <property type="entry name" value="HATPase_c"/>
    <property type="match status" value="1"/>
</dbReference>
<evidence type="ECO:0000256" key="7">
    <source>
        <dbReference type="ARBA" id="ARBA00022777"/>
    </source>
</evidence>